<proteinExistence type="inferred from homology"/>
<evidence type="ECO:0000313" key="15">
    <source>
        <dbReference type="EMBL" id="RKP12121.1"/>
    </source>
</evidence>
<evidence type="ECO:0000256" key="13">
    <source>
        <dbReference type="SAM" id="MobiDB-lite"/>
    </source>
</evidence>
<evidence type="ECO:0000256" key="7">
    <source>
        <dbReference type="ARBA" id="ARBA00022723"/>
    </source>
</evidence>
<dbReference type="Proteomes" id="UP000267251">
    <property type="component" value="Unassembled WGS sequence"/>
</dbReference>
<dbReference type="InterPro" id="IPR032677">
    <property type="entry name" value="GTP_cyclohydro_II"/>
</dbReference>
<evidence type="ECO:0000256" key="3">
    <source>
        <dbReference type="ARBA" id="ARBA00005520"/>
    </source>
</evidence>
<keyword evidence="9 15" id="KW-0378">Hydrolase</keyword>
<dbReference type="Pfam" id="PF00925">
    <property type="entry name" value="GTP_cyclohydro2"/>
    <property type="match status" value="1"/>
</dbReference>
<feature type="non-terminal residue" evidence="15">
    <location>
        <position position="1"/>
    </location>
</feature>
<dbReference type="FunFam" id="3.40.50.10990:FF:000001">
    <property type="entry name" value="Riboflavin biosynthesis protein RibBA"/>
    <property type="match status" value="1"/>
</dbReference>
<feature type="region of interest" description="Disordered" evidence="13">
    <location>
        <begin position="49"/>
        <end position="84"/>
    </location>
</feature>
<keyword evidence="11" id="KW-0342">GTP-binding</keyword>
<evidence type="ECO:0000256" key="5">
    <source>
        <dbReference type="ARBA" id="ARBA00012762"/>
    </source>
</evidence>
<dbReference type="OrthoDB" id="5569761at2759"/>
<dbReference type="PANTHER" id="PTHR21327:SF29">
    <property type="entry name" value="GTP CYCLOHYDROLASE-2"/>
    <property type="match status" value="1"/>
</dbReference>
<dbReference type="InterPro" id="IPR000926">
    <property type="entry name" value="RibA"/>
</dbReference>
<keyword evidence="7" id="KW-0479">Metal-binding</keyword>
<evidence type="ECO:0000256" key="11">
    <source>
        <dbReference type="ARBA" id="ARBA00023134"/>
    </source>
</evidence>
<gene>
    <name evidence="15" type="ORF">BJ684DRAFT_6786</name>
</gene>
<evidence type="ECO:0000256" key="1">
    <source>
        <dbReference type="ARBA" id="ARBA00001947"/>
    </source>
</evidence>
<dbReference type="NCBIfam" id="TIGR00505">
    <property type="entry name" value="ribA"/>
    <property type="match status" value="1"/>
</dbReference>
<evidence type="ECO:0000256" key="6">
    <source>
        <dbReference type="ARBA" id="ARBA00022619"/>
    </source>
</evidence>
<keyword evidence="10" id="KW-0862">Zinc</keyword>
<evidence type="ECO:0000256" key="8">
    <source>
        <dbReference type="ARBA" id="ARBA00022741"/>
    </source>
</evidence>
<feature type="non-terminal residue" evidence="15">
    <location>
        <position position="257"/>
    </location>
</feature>
<evidence type="ECO:0000313" key="16">
    <source>
        <dbReference type="Proteomes" id="UP000267251"/>
    </source>
</evidence>
<evidence type="ECO:0000256" key="2">
    <source>
        <dbReference type="ARBA" id="ARBA00004853"/>
    </source>
</evidence>
<dbReference type="PANTHER" id="PTHR21327">
    <property type="entry name" value="GTP CYCLOHYDROLASE II-RELATED"/>
    <property type="match status" value="1"/>
</dbReference>
<dbReference type="Gene3D" id="3.40.50.10990">
    <property type="entry name" value="GTP cyclohydrolase II"/>
    <property type="match status" value="1"/>
</dbReference>
<comment type="catalytic activity">
    <reaction evidence="12">
        <text>GTP + 4 H2O = 2,5-diamino-6-hydroxy-4-(5-phosphoribosylamino)-pyrimidine + formate + 2 phosphate + 3 H(+)</text>
        <dbReference type="Rhea" id="RHEA:23704"/>
        <dbReference type="ChEBI" id="CHEBI:15377"/>
        <dbReference type="ChEBI" id="CHEBI:15378"/>
        <dbReference type="ChEBI" id="CHEBI:15740"/>
        <dbReference type="ChEBI" id="CHEBI:37565"/>
        <dbReference type="ChEBI" id="CHEBI:43474"/>
        <dbReference type="ChEBI" id="CHEBI:58614"/>
        <dbReference type="EC" id="3.5.4.25"/>
    </reaction>
</comment>
<keyword evidence="8" id="KW-0547">Nucleotide-binding</keyword>
<dbReference type="InterPro" id="IPR036144">
    <property type="entry name" value="RibA-like_sf"/>
</dbReference>
<evidence type="ECO:0000259" key="14">
    <source>
        <dbReference type="Pfam" id="PF00925"/>
    </source>
</evidence>
<dbReference type="GO" id="GO:0046872">
    <property type="term" value="F:metal ion binding"/>
    <property type="evidence" value="ECO:0007669"/>
    <property type="project" value="UniProtKB-KW"/>
</dbReference>
<accession>A0A4P9Y245</accession>
<keyword evidence="16" id="KW-1185">Reference proteome</keyword>
<dbReference type="NCBIfam" id="NF001591">
    <property type="entry name" value="PRK00393.1"/>
    <property type="match status" value="1"/>
</dbReference>
<name>A0A4P9Y245_9FUNG</name>
<organism evidence="15 16">
    <name type="scientific">Piptocephalis cylindrospora</name>
    <dbReference type="NCBI Taxonomy" id="1907219"/>
    <lineage>
        <taxon>Eukaryota</taxon>
        <taxon>Fungi</taxon>
        <taxon>Fungi incertae sedis</taxon>
        <taxon>Zoopagomycota</taxon>
        <taxon>Zoopagomycotina</taxon>
        <taxon>Zoopagomycetes</taxon>
        <taxon>Zoopagales</taxon>
        <taxon>Piptocephalidaceae</taxon>
        <taxon>Piptocephalis</taxon>
    </lineage>
</organism>
<feature type="domain" description="GTP cyclohydrolase II" evidence="14">
    <location>
        <begin position="5"/>
        <end position="209"/>
    </location>
</feature>
<reference evidence="16" key="1">
    <citation type="journal article" date="2018" name="Nat. Microbiol.">
        <title>Leveraging single-cell genomics to expand the fungal tree of life.</title>
        <authorList>
            <person name="Ahrendt S.R."/>
            <person name="Quandt C.A."/>
            <person name="Ciobanu D."/>
            <person name="Clum A."/>
            <person name="Salamov A."/>
            <person name="Andreopoulos B."/>
            <person name="Cheng J.F."/>
            <person name="Woyke T."/>
            <person name="Pelin A."/>
            <person name="Henrissat B."/>
            <person name="Reynolds N.K."/>
            <person name="Benny G.L."/>
            <person name="Smith M.E."/>
            <person name="James T.Y."/>
            <person name="Grigoriev I.V."/>
        </authorList>
    </citation>
    <scope>NUCLEOTIDE SEQUENCE [LARGE SCALE GENOMIC DNA]</scope>
</reference>
<evidence type="ECO:0000256" key="12">
    <source>
        <dbReference type="ARBA" id="ARBA00049295"/>
    </source>
</evidence>
<evidence type="ECO:0000256" key="9">
    <source>
        <dbReference type="ARBA" id="ARBA00022801"/>
    </source>
</evidence>
<keyword evidence="6" id="KW-0686">Riboflavin biosynthesis</keyword>
<dbReference type="SUPFAM" id="SSF142695">
    <property type="entry name" value="RibA-like"/>
    <property type="match status" value="1"/>
</dbReference>
<comment type="pathway">
    <text evidence="2">Cofactor biosynthesis; riboflavin biosynthesis; 5-amino-6-(D-ribitylamino)uracil from GTP: step 1/4.</text>
</comment>
<comment type="cofactor">
    <cofactor evidence="1">
        <name>Zn(2+)</name>
        <dbReference type="ChEBI" id="CHEBI:29105"/>
    </cofactor>
</comment>
<sequence>VTCQVSARIPSAHGTFRLLLYRSATAIPGTADHLAIVYGDDIQSVSLSQARPDDTDFTRRARGALPSPPSLTPDMADTTTDSSPPLVRIHSECLTGEVLGSQRCDCGEQLETAMEALRSAGRGVIVYLRQEGRGIGLLDKLRAYNLQDEGLDTVNANLALGHPADARSYTVATTILRDLSLNSGVSLLTNNPDKMEQLEADGIRVVSRVAMVPRTWSLPSTPQNGKHPQPPQLKEMDAYLRTKIERMRHLLDLPVSL</sequence>
<protein>
    <recommendedName>
        <fullName evidence="5">GTP cyclohydrolase II</fullName>
        <ecNumber evidence="5">3.5.4.25</ecNumber>
    </recommendedName>
</protein>
<comment type="similarity">
    <text evidence="4">Belongs to the GTP cyclohydrolase II family.</text>
</comment>
<evidence type="ECO:0000256" key="10">
    <source>
        <dbReference type="ARBA" id="ARBA00022833"/>
    </source>
</evidence>
<evidence type="ECO:0000256" key="4">
    <source>
        <dbReference type="ARBA" id="ARBA00008131"/>
    </source>
</evidence>
<dbReference type="EC" id="3.5.4.25" evidence="5"/>
<dbReference type="GO" id="GO:0005525">
    <property type="term" value="F:GTP binding"/>
    <property type="evidence" value="ECO:0007669"/>
    <property type="project" value="UniProtKB-KW"/>
</dbReference>
<dbReference type="CDD" id="cd00641">
    <property type="entry name" value="GTP_cyclohydro2"/>
    <property type="match status" value="1"/>
</dbReference>
<comment type="similarity">
    <text evidence="3">In the N-terminal section; belongs to the DHBP synthase family.</text>
</comment>
<dbReference type="EMBL" id="KZ988471">
    <property type="protein sequence ID" value="RKP12121.1"/>
    <property type="molecule type" value="Genomic_DNA"/>
</dbReference>
<dbReference type="GO" id="GO:0003935">
    <property type="term" value="F:GTP cyclohydrolase II activity"/>
    <property type="evidence" value="ECO:0007669"/>
    <property type="project" value="UniProtKB-EC"/>
</dbReference>
<dbReference type="AlphaFoldDB" id="A0A4P9Y245"/>
<dbReference type="GO" id="GO:0009231">
    <property type="term" value="P:riboflavin biosynthetic process"/>
    <property type="evidence" value="ECO:0007669"/>
    <property type="project" value="UniProtKB-KW"/>
</dbReference>